<dbReference type="Pfam" id="PF22871">
    <property type="entry name" value="AimR"/>
    <property type="match status" value="1"/>
</dbReference>
<gene>
    <name evidence="1" type="ORF">GCM10010978_06440</name>
</gene>
<dbReference type="InterPro" id="IPR047705">
    <property type="entry name" value="AimR-like"/>
</dbReference>
<name>A0A8J2ZQL1_9BACI</name>
<keyword evidence="2" id="KW-1185">Reference proteome</keyword>
<dbReference type="EMBL" id="BMEV01000008">
    <property type="protein sequence ID" value="GGH70975.1"/>
    <property type="molecule type" value="Genomic_DNA"/>
</dbReference>
<evidence type="ECO:0000313" key="2">
    <source>
        <dbReference type="Proteomes" id="UP000602050"/>
    </source>
</evidence>
<dbReference type="NCBIfam" id="NF038310">
    <property type="entry name" value="lysogeny_AimR"/>
    <property type="match status" value="1"/>
</dbReference>
<dbReference type="Proteomes" id="UP000602050">
    <property type="component" value="Unassembled WGS sequence"/>
</dbReference>
<dbReference type="RefSeq" id="WP_188390938.1">
    <property type="nucleotide sequence ID" value="NZ_BMEV01000008.1"/>
</dbReference>
<dbReference type="AlphaFoldDB" id="A0A8J2ZQL1"/>
<reference evidence="1" key="2">
    <citation type="submission" date="2020-09" db="EMBL/GenBank/DDBJ databases">
        <authorList>
            <person name="Sun Q."/>
            <person name="Zhou Y."/>
        </authorList>
    </citation>
    <scope>NUCLEOTIDE SEQUENCE</scope>
    <source>
        <strain evidence="1">CGMCC 1.12360</strain>
    </source>
</reference>
<organism evidence="1 2">
    <name type="scientific">Compostibacillus humi</name>
    <dbReference type="NCBI Taxonomy" id="1245525"/>
    <lineage>
        <taxon>Bacteria</taxon>
        <taxon>Bacillati</taxon>
        <taxon>Bacillota</taxon>
        <taxon>Bacilli</taxon>
        <taxon>Bacillales</taxon>
        <taxon>Bacillaceae</taxon>
        <taxon>Compostibacillus</taxon>
    </lineage>
</organism>
<protein>
    <submittedName>
        <fullName evidence="1">Uncharacterized protein</fullName>
    </submittedName>
</protein>
<evidence type="ECO:0000313" key="1">
    <source>
        <dbReference type="EMBL" id="GGH70975.1"/>
    </source>
</evidence>
<proteinExistence type="predicted"/>
<sequence length="337" mass="39929">MPTRYLNVNSRDVTLSYLYEVLRTKIEECTAIKLLSNYCNRCISKDIQKKGMEFLYMHGFQKEQELLIEKNLQAEDPEVRHWAEAYRLSNLLREEKLPPKDVLEQLNKLTPADRELYCFVEMLKIQVNMKLFNYEPAVNFLNIAEELFAGIDDHLLQQFYQIRYRQILLTYYLARNEIIIARKTAYEIINETKNPYILVDTHKKLGLSYTFDSYYLGMYHLKKALQIAKENDIANEVYKIENHTIPFLAAHFGKTENIKTKDLEEQAHLEIARGNKDKAIQILQSLRSKSPFQLYYLGKAKKDRAILMTAYKQFIHNYSDYFFGRLPLNELKKLADF</sequence>
<accession>A0A8J2ZQL1</accession>
<comment type="caution">
    <text evidence="1">The sequence shown here is derived from an EMBL/GenBank/DDBJ whole genome shotgun (WGS) entry which is preliminary data.</text>
</comment>
<reference evidence="1" key="1">
    <citation type="journal article" date="2014" name="Int. J. Syst. Evol. Microbiol.">
        <title>Complete genome sequence of Corynebacterium casei LMG S-19264T (=DSM 44701T), isolated from a smear-ripened cheese.</title>
        <authorList>
            <consortium name="US DOE Joint Genome Institute (JGI-PGF)"/>
            <person name="Walter F."/>
            <person name="Albersmeier A."/>
            <person name="Kalinowski J."/>
            <person name="Ruckert C."/>
        </authorList>
    </citation>
    <scope>NUCLEOTIDE SEQUENCE</scope>
    <source>
        <strain evidence="1">CGMCC 1.12360</strain>
    </source>
</reference>